<dbReference type="Proteomes" id="UP001154282">
    <property type="component" value="Unassembled WGS sequence"/>
</dbReference>
<comment type="caution">
    <text evidence="2">The sequence shown here is derived from an EMBL/GenBank/DDBJ whole genome shotgun (WGS) entry which is preliminary data.</text>
</comment>
<proteinExistence type="predicted"/>
<dbReference type="AlphaFoldDB" id="A0AAV0NTM3"/>
<dbReference type="EMBL" id="CAMGYJ010000008">
    <property type="protein sequence ID" value="CAI0461958.1"/>
    <property type="molecule type" value="Genomic_DNA"/>
</dbReference>
<feature type="region of interest" description="Disordered" evidence="1">
    <location>
        <begin position="1"/>
        <end position="47"/>
    </location>
</feature>
<organism evidence="2 3">
    <name type="scientific">Linum tenue</name>
    <dbReference type="NCBI Taxonomy" id="586396"/>
    <lineage>
        <taxon>Eukaryota</taxon>
        <taxon>Viridiplantae</taxon>
        <taxon>Streptophyta</taxon>
        <taxon>Embryophyta</taxon>
        <taxon>Tracheophyta</taxon>
        <taxon>Spermatophyta</taxon>
        <taxon>Magnoliopsida</taxon>
        <taxon>eudicotyledons</taxon>
        <taxon>Gunneridae</taxon>
        <taxon>Pentapetalae</taxon>
        <taxon>rosids</taxon>
        <taxon>fabids</taxon>
        <taxon>Malpighiales</taxon>
        <taxon>Linaceae</taxon>
        <taxon>Linum</taxon>
    </lineage>
</organism>
<feature type="compositionally biased region" description="Gly residues" evidence="1">
    <location>
        <begin position="16"/>
        <end position="26"/>
    </location>
</feature>
<evidence type="ECO:0000256" key="1">
    <source>
        <dbReference type="SAM" id="MobiDB-lite"/>
    </source>
</evidence>
<feature type="compositionally biased region" description="Basic and acidic residues" evidence="1">
    <location>
        <begin position="27"/>
        <end position="36"/>
    </location>
</feature>
<evidence type="ECO:0000313" key="2">
    <source>
        <dbReference type="EMBL" id="CAI0461958.1"/>
    </source>
</evidence>
<feature type="non-terminal residue" evidence="2">
    <location>
        <position position="82"/>
    </location>
</feature>
<reference evidence="2" key="1">
    <citation type="submission" date="2022-08" db="EMBL/GenBank/DDBJ databases">
        <authorList>
            <person name="Gutierrez-Valencia J."/>
        </authorList>
    </citation>
    <scope>NUCLEOTIDE SEQUENCE</scope>
</reference>
<name>A0AAV0NTM3_9ROSI</name>
<protein>
    <submittedName>
        <fullName evidence="2">Uncharacterized protein</fullName>
    </submittedName>
</protein>
<gene>
    <name evidence="2" type="ORF">LITE_LOCUS35155</name>
</gene>
<keyword evidence="3" id="KW-1185">Reference proteome</keyword>
<accession>A0AAV0NTM3</accession>
<evidence type="ECO:0000313" key="3">
    <source>
        <dbReference type="Proteomes" id="UP001154282"/>
    </source>
</evidence>
<sequence>MNSTKWKRNGSQVWGDGNGGKGPGDGESGRRGKENIQRGSGGGFPYMTIDEKGWKDEGFAGEEIEFRLQSGSENRANTTPFE</sequence>